<comment type="similarity">
    <text evidence="5">Belongs to the YqgF HJR family.</text>
</comment>
<dbReference type="GO" id="GO:0004518">
    <property type="term" value="F:nuclease activity"/>
    <property type="evidence" value="ECO:0007669"/>
    <property type="project" value="UniProtKB-KW"/>
</dbReference>
<dbReference type="GO" id="GO:0000967">
    <property type="term" value="P:rRNA 5'-end processing"/>
    <property type="evidence" value="ECO:0007669"/>
    <property type="project" value="UniProtKB-UniRule"/>
</dbReference>
<dbReference type="InterPro" id="IPR012337">
    <property type="entry name" value="RNaseH-like_sf"/>
</dbReference>
<dbReference type="RefSeq" id="WP_119015432.1">
    <property type="nucleotide sequence ID" value="NZ_QXEV01000002.1"/>
</dbReference>
<dbReference type="EMBL" id="QXEV01000002">
    <property type="protein sequence ID" value="RIA78306.1"/>
    <property type="molecule type" value="Genomic_DNA"/>
</dbReference>
<accession>A0A397S0I4</accession>
<dbReference type="NCBIfam" id="TIGR00250">
    <property type="entry name" value="RNAse_H_YqgF"/>
    <property type="match status" value="1"/>
</dbReference>
<dbReference type="EC" id="3.1.-.-" evidence="5"/>
<organism evidence="7 8">
    <name type="scientific">Anaeroplasma bactoclasticum</name>
    <dbReference type="NCBI Taxonomy" id="2088"/>
    <lineage>
        <taxon>Bacteria</taxon>
        <taxon>Bacillati</taxon>
        <taxon>Mycoplasmatota</taxon>
        <taxon>Mollicutes</taxon>
        <taxon>Anaeroplasmatales</taxon>
        <taxon>Anaeroplasmataceae</taxon>
        <taxon>Anaeroplasma</taxon>
    </lineage>
</organism>
<dbReference type="PANTHER" id="PTHR33317:SF4">
    <property type="entry name" value="POLYNUCLEOTIDYL TRANSFERASE, RIBONUCLEASE H-LIKE SUPERFAMILY PROTEIN"/>
    <property type="match status" value="1"/>
</dbReference>
<keyword evidence="1 5" id="KW-0963">Cytoplasm</keyword>
<evidence type="ECO:0000259" key="6">
    <source>
        <dbReference type="SMART" id="SM00732"/>
    </source>
</evidence>
<keyword evidence="3 5" id="KW-0540">Nuclease</keyword>
<evidence type="ECO:0000256" key="1">
    <source>
        <dbReference type="ARBA" id="ARBA00022490"/>
    </source>
</evidence>
<evidence type="ECO:0000256" key="4">
    <source>
        <dbReference type="ARBA" id="ARBA00022801"/>
    </source>
</evidence>
<evidence type="ECO:0000256" key="5">
    <source>
        <dbReference type="HAMAP-Rule" id="MF_00651"/>
    </source>
</evidence>
<dbReference type="OrthoDB" id="9796140at2"/>
<dbReference type="InterPro" id="IPR037027">
    <property type="entry name" value="YqgF/RNaseH-like_dom_sf"/>
</dbReference>
<dbReference type="GO" id="GO:0005829">
    <property type="term" value="C:cytosol"/>
    <property type="evidence" value="ECO:0007669"/>
    <property type="project" value="TreeGrafter"/>
</dbReference>
<keyword evidence="4 5" id="KW-0378">Hydrolase</keyword>
<keyword evidence="8" id="KW-1185">Reference proteome</keyword>
<dbReference type="PANTHER" id="PTHR33317">
    <property type="entry name" value="POLYNUCLEOTIDYL TRANSFERASE, RIBONUCLEASE H-LIKE SUPERFAMILY PROTEIN"/>
    <property type="match status" value="1"/>
</dbReference>
<name>A0A397S0I4_9MOLU</name>
<dbReference type="FunCoup" id="A0A397S0I4">
    <property type="interactions" value="222"/>
</dbReference>
<comment type="caution">
    <text evidence="7">The sequence shown here is derived from an EMBL/GenBank/DDBJ whole genome shotgun (WGS) entry which is preliminary data.</text>
</comment>
<dbReference type="InterPro" id="IPR006641">
    <property type="entry name" value="YqgF/RNaseH-like_dom"/>
</dbReference>
<dbReference type="SMART" id="SM00732">
    <property type="entry name" value="YqgFc"/>
    <property type="match status" value="1"/>
</dbReference>
<dbReference type="InterPro" id="IPR005227">
    <property type="entry name" value="YqgF"/>
</dbReference>
<dbReference type="Gene3D" id="3.30.420.140">
    <property type="entry name" value="YqgF/RNase H-like domain"/>
    <property type="match status" value="1"/>
</dbReference>
<evidence type="ECO:0000256" key="2">
    <source>
        <dbReference type="ARBA" id="ARBA00022517"/>
    </source>
</evidence>
<dbReference type="Proteomes" id="UP000266506">
    <property type="component" value="Unassembled WGS sequence"/>
</dbReference>
<dbReference type="InParanoid" id="A0A397S0I4"/>
<dbReference type="AlphaFoldDB" id="A0A397S0I4"/>
<keyword evidence="2 5" id="KW-0690">Ribosome biogenesis</keyword>
<reference evidence="7 8" key="1">
    <citation type="submission" date="2018-08" db="EMBL/GenBank/DDBJ databases">
        <title>Genomic Encyclopedia of Archaeal and Bacterial Type Strains, Phase II (KMG-II): from individual species to whole genera.</title>
        <authorList>
            <person name="Goeker M."/>
        </authorList>
    </citation>
    <scope>NUCLEOTIDE SEQUENCE [LARGE SCALE GENOMIC DNA]</scope>
    <source>
        <strain evidence="7 8">ATCC 27112</strain>
    </source>
</reference>
<sequence length="139" mass="15919">MKYIGLDLGSRTLGVAISDEMGILARAYDTFRFRDDDYDKAISYTIDVCKKENVNTIVLGLPKHMNGDEGIRAQISFDFKAKIEELSNIKVILMDERLTTVIVDKAMIEANVRRKDRHQKKDEMAAVVILQNYLDKKSF</sequence>
<proteinExistence type="inferred from homology"/>
<feature type="domain" description="YqgF/RNase H-like" evidence="6">
    <location>
        <begin position="1"/>
        <end position="103"/>
    </location>
</feature>
<evidence type="ECO:0000313" key="8">
    <source>
        <dbReference type="Proteomes" id="UP000266506"/>
    </source>
</evidence>
<dbReference type="HAMAP" id="MF_00651">
    <property type="entry name" value="Nuclease_YqgF"/>
    <property type="match status" value="1"/>
</dbReference>
<comment type="subcellular location">
    <subcellularLocation>
        <location evidence="5">Cytoplasm</location>
    </subcellularLocation>
</comment>
<comment type="function">
    <text evidence="5">Could be a nuclease involved in processing of the 5'-end of pre-16S rRNA.</text>
</comment>
<dbReference type="SUPFAM" id="SSF53098">
    <property type="entry name" value="Ribonuclease H-like"/>
    <property type="match status" value="1"/>
</dbReference>
<protein>
    <recommendedName>
        <fullName evidence="5">Putative pre-16S rRNA nuclease</fullName>
        <ecNumber evidence="5">3.1.-.-</ecNumber>
    </recommendedName>
</protein>
<dbReference type="Pfam" id="PF03652">
    <property type="entry name" value="RuvX"/>
    <property type="match status" value="1"/>
</dbReference>
<dbReference type="GO" id="GO:0016788">
    <property type="term" value="F:hydrolase activity, acting on ester bonds"/>
    <property type="evidence" value="ECO:0007669"/>
    <property type="project" value="UniProtKB-UniRule"/>
</dbReference>
<evidence type="ECO:0000256" key="3">
    <source>
        <dbReference type="ARBA" id="ARBA00022722"/>
    </source>
</evidence>
<gene>
    <name evidence="7" type="ORF">EI71_00257</name>
</gene>
<evidence type="ECO:0000313" key="7">
    <source>
        <dbReference type="EMBL" id="RIA78306.1"/>
    </source>
</evidence>
<dbReference type="CDD" id="cd16964">
    <property type="entry name" value="YqgF"/>
    <property type="match status" value="1"/>
</dbReference>